<reference evidence="4 5" key="1">
    <citation type="submission" date="2020-03" db="EMBL/GenBank/DDBJ databases">
        <title>Soil Listeria distribution.</title>
        <authorList>
            <person name="Liao J."/>
            <person name="Wiedmann M."/>
        </authorList>
    </citation>
    <scope>NUCLEOTIDE SEQUENCE [LARGE SCALE GENOMIC DNA]</scope>
    <source>
        <strain evidence="2 6">FSL L7-0149</strain>
        <strain evidence="3 5">FSL L7-0153</strain>
        <strain evidence="1 4">FSL L7-1833</strain>
    </source>
</reference>
<dbReference type="AlphaFoldDB" id="A0A7X0TNN6"/>
<evidence type="ECO:0000313" key="3">
    <source>
        <dbReference type="EMBL" id="MBC2244126.1"/>
    </source>
</evidence>
<evidence type="ECO:0000313" key="6">
    <source>
        <dbReference type="Proteomes" id="UP000553016"/>
    </source>
</evidence>
<organism evidence="1 4">
    <name type="scientific">Listeria booriae</name>
    <dbReference type="NCBI Taxonomy" id="1552123"/>
    <lineage>
        <taxon>Bacteria</taxon>
        <taxon>Bacillati</taxon>
        <taxon>Bacillota</taxon>
        <taxon>Bacilli</taxon>
        <taxon>Bacillales</taxon>
        <taxon>Listeriaceae</taxon>
        <taxon>Listeria</taxon>
    </lineage>
</organism>
<proteinExistence type="predicted"/>
<accession>A0A7X0TNN6</accession>
<name>A0A7X0TNN6_9LIST</name>
<evidence type="ECO:0000313" key="4">
    <source>
        <dbReference type="Proteomes" id="UP000532866"/>
    </source>
</evidence>
<dbReference type="EMBL" id="JAAROL010000003">
    <property type="protein sequence ID" value="MBC1332167.1"/>
    <property type="molecule type" value="Genomic_DNA"/>
</dbReference>
<evidence type="ECO:0000313" key="2">
    <source>
        <dbReference type="EMBL" id="MBC2239820.1"/>
    </source>
</evidence>
<evidence type="ECO:0000313" key="5">
    <source>
        <dbReference type="Proteomes" id="UP000550367"/>
    </source>
</evidence>
<sequence>MVILVKCIKSFGEQIKENEIYLVLEIYCNLENQSINYRIIDSDGYPALYREANFVIVSGKVDNMIFAKRGRSGIISHDSIQGFYLNKNHVDGFWGLYFDEVSSELEDILQEVIIELANSENIEPPILQIKRD</sequence>
<dbReference type="EMBL" id="JAARZA010000002">
    <property type="protein sequence ID" value="MBC2239820.1"/>
    <property type="molecule type" value="Genomic_DNA"/>
</dbReference>
<protein>
    <submittedName>
        <fullName evidence="1">Uncharacterized protein</fullName>
    </submittedName>
</protein>
<dbReference type="Proteomes" id="UP000553016">
    <property type="component" value="Unassembled WGS sequence"/>
</dbReference>
<dbReference type="RefSeq" id="WP_185373946.1">
    <property type="nucleotide sequence ID" value="NZ_JAARMZ010000025.1"/>
</dbReference>
<dbReference type="Proteomes" id="UP000532866">
    <property type="component" value="Unassembled WGS sequence"/>
</dbReference>
<comment type="caution">
    <text evidence="1">The sequence shown here is derived from an EMBL/GenBank/DDBJ whole genome shotgun (WGS) entry which is preliminary data.</text>
</comment>
<dbReference type="Proteomes" id="UP000550367">
    <property type="component" value="Unassembled WGS sequence"/>
</dbReference>
<gene>
    <name evidence="1" type="ORF">HB759_09510</name>
    <name evidence="3" type="ORF">HCB25_08585</name>
    <name evidence="2" type="ORF">HCB35_04985</name>
</gene>
<evidence type="ECO:0000313" key="1">
    <source>
        <dbReference type="EMBL" id="MBC1332167.1"/>
    </source>
</evidence>
<dbReference type="EMBL" id="JAARYY010000004">
    <property type="protein sequence ID" value="MBC2244126.1"/>
    <property type="molecule type" value="Genomic_DNA"/>
</dbReference>